<accession>A0A177HH26</accession>
<dbReference type="GO" id="GO:0046872">
    <property type="term" value="F:metal ion binding"/>
    <property type="evidence" value="ECO:0007669"/>
    <property type="project" value="UniProtKB-KW"/>
</dbReference>
<dbReference type="EC" id="4.1.2.17" evidence="5"/>
<feature type="compositionally biased region" description="Basic and acidic residues" evidence="3">
    <location>
        <begin position="1"/>
        <end position="12"/>
    </location>
</feature>
<dbReference type="PANTHER" id="PTHR22789:SF0">
    <property type="entry name" value="3-OXO-TETRONATE 4-PHOSPHATE DECARBOXYLASE-RELATED"/>
    <property type="match status" value="1"/>
</dbReference>
<dbReference type="PANTHER" id="PTHR22789">
    <property type="entry name" value="FUCULOSE PHOSPHATE ALDOLASE"/>
    <property type="match status" value="1"/>
</dbReference>
<dbReference type="AlphaFoldDB" id="A0A177HH26"/>
<dbReference type="InterPro" id="IPR001303">
    <property type="entry name" value="Aldolase_II/adducin_N"/>
</dbReference>
<dbReference type="SMART" id="SM01007">
    <property type="entry name" value="Aldolase_II"/>
    <property type="match status" value="1"/>
</dbReference>
<feature type="domain" description="Class II aldolase/adducin N-terminal" evidence="4">
    <location>
        <begin position="27"/>
        <end position="201"/>
    </location>
</feature>
<dbReference type="GO" id="GO:0005829">
    <property type="term" value="C:cytosol"/>
    <property type="evidence" value="ECO:0007669"/>
    <property type="project" value="TreeGrafter"/>
</dbReference>
<dbReference type="OrthoDB" id="9786287at2"/>
<gene>
    <name evidence="5" type="primary">fucA_3</name>
    <name evidence="5" type="ORF">STSP_65380</name>
</gene>
<dbReference type="PATRIC" id="fig|1716141.3.peg.6894"/>
<dbReference type="InterPro" id="IPR050197">
    <property type="entry name" value="Aldolase_class_II_sugar_metab"/>
</dbReference>
<dbReference type="SUPFAM" id="SSF53639">
    <property type="entry name" value="AraD/HMP-PK domain-like"/>
    <property type="match status" value="1"/>
</dbReference>
<keyword evidence="6" id="KW-1185">Reference proteome</keyword>
<evidence type="ECO:0000256" key="1">
    <source>
        <dbReference type="ARBA" id="ARBA00022723"/>
    </source>
</evidence>
<evidence type="ECO:0000313" key="6">
    <source>
        <dbReference type="Proteomes" id="UP000077381"/>
    </source>
</evidence>
<sequence length="231" mass="24952">MQRQDQRHKNGRGDNAVDDTHELKTRTALVDASRHLHDTGLVTGTSGNLSVRIGDHVLVTPSGVSYQTLEPADIARVTLDGDILDPGASSPSSETPLHLGIYRTTDAQAIVHTHAPWATALGLVRDELPSVHYAILQLGGPIRVAPYATFGSQELADNVRRAMLDRKAALMRNHGAVTSGATLAEAVRNAESVEWLARLYLQAAQLAEPATLTTEQLEDVWRRATASGYQP</sequence>
<organism evidence="5 6">
    <name type="scientific">Streptomyces jeddahensis</name>
    <dbReference type="NCBI Taxonomy" id="1716141"/>
    <lineage>
        <taxon>Bacteria</taxon>
        <taxon>Bacillati</taxon>
        <taxon>Actinomycetota</taxon>
        <taxon>Actinomycetes</taxon>
        <taxon>Kitasatosporales</taxon>
        <taxon>Streptomycetaceae</taxon>
        <taxon>Streptomyces</taxon>
    </lineage>
</organism>
<comment type="caution">
    <text evidence="5">The sequence shown here is derived from an EMBL/GenBank/DDBJ whole genome shotgun (WGS) entry which is preliminary data.</text>
</comment>
<dbReference type="GO" id="GO:0008738">
    <property type="term" value="F:L-fuculose-phosphate aldolase activity"/>
    <property type="evidence" value="ECO:0007669"/>
    <property type="project" value="UniProtKB-EC"/>
</dbReference>
<dbReference type="EMBL" id="LOHS01000156">
    <property type="protein sequence ID" value="OAH10282.1"/>
    <property type="molecule type" value="Genomic_DNA"/>
</dbReference>
<evidence type="ECO:0000256" key="2">
    <source>
        <dbReference type="ARBA" id="ARBA00023239"/>
    </source>
</evidence>
<feature type="region of interest" description="Disordered" evidence="3">
    <location>
        <begin position="1"/>
        <end position="22"/>
    </location>
</feature>
<dbReference type="Pfam" id="PF00596">
    <property type="entry name" value="Aldolase_II"/>
    <property type="match status" value="1"/>
</dbReference>
<dbReference type="Gene3D" id="3.40.225.10">
    <property type="entry name" value="Class II aldolase/adducin N-terminal domain"/>
    <property type="match status" value="1"/>
</dbReference>
<evidence type="ECO:0000313" key="5">
    <source>
        <dbReference type="EMBL" id="OAH10282.1"/>
    </source>
</evidence>
<protein>
    <submittedName>
        <fullName evidence="5">L-fuculose phosphate aldolase</fullName>
        <ecNumber evidence="5">4.1.2.17</ecNumber>
    </submittedName>
</protein>
<keyword evidence="2 5" id="KW-0456">Lyase</keyword>
<name>A0A177HH26_9ACTN</name>
<dbReference type="STRING" id="1716141.STSP_65380"/>
<keyword evidence="1" id="KW-0479">Metal-binding</keyword>
<dbReference type="InterPro" id="IPR036409">
    <property type="entry name" value="Aldolase_II/adducin_N_sf"/>
</dbReference>
<proteinExistence type="predicted"/>
<dbReference type="GO" id="GO:0019323">
    <property type="term" value="P:pentose catabolic process"/>
    <property type="evidence" value="ECO:0007669"/>
    <property type="project" value="TreeGrafter"/>
</dbReference>
<reference evidence="5 6" key="1">
    <citation type="submission" date="2015-12" db="EMBL/GenBank/DDBJ databases">
        <title>Genome sequence of Streptomyces sp. G25.</title>
        <authorList>
            <person name="Poehlein A."/>
            <person name="Roettig A."/>
            <person name="Hiessl S."/>
            <person name="Hauschild P."/>
            <person name="Schauer J."/>
            <person name="Madkour M.H."/>
            <person name="Al-Ansari A.M."/>
            <person name="Almakishah N.H."/>
            <person name="Steinbuechel A."/>
            <person name="Daniel R."/>
        </authorList>
    </citation>
    <scope>NUCLEOTIDE SEQUENCE [LARGE SCALE GENOMIC DNA]</scope>
    <source>
        <strain evidence="6">G25(2015)</strain>
    </source>
</reference>
<evidence type="ECO:0000256" key="3">
    <source>
        <dbReference type="SAM" id="MobiDB-lite"/>
    </source>
</evidence>
<evidence type="ECO:0000259" key="4">
    <source>
        <dbReference type="SMART" id="SM01007"/>
    </source>
</evidence>
<dbReference type="Proteomes" id="UP000077381">
    <property type="component" value="Unassembled WGS sequence"/>
</dbReference>